<proteinExistence type="inferred from homology"/>
<dbReference type="GO" id="GO:0070677">
    <property type="term" value="F:rRNA (cytosine-2'-O-)-methyltransferase activity"/>
    <property type="evidence" value="ECO:0007669"/>
    <property type="project" value="UniProtKB-UniRule"/>
</dbReference>
<dbReference type="FunFam" id="3.30.950.10:FF:000002">
    <property type="entry name" value="Ribosomal RNA small subunit methyltransferase I"/>
    <property type="match status" value="1"/>
</dbReference>
<evidence type="ECO:0000256" key="4">
    <source>
        <dbReference type="ARBA" id="ARBA00022679"/>
    </source>
</evidence>
<comment type="similarity">
    <text evidence="6">Belongs to the methyltransferase superfamily. RsmI family.</text>
</comment>
<dbReference type="HAMAP" id="MF_01877">
    <property type="entry name" value="16SrRNA_methyltr_I"/>
    <property type="match status" value="1"/>
</dbReference>
<keyword evidence="5 6" id="KW-0949">S-adenosyl-L-methionine</keyword>
<dbReference type="Gene3D" id="3.40.1010.10">
    <property type="entry name" value="Cobalt-precorrin-4 Transmethylase, Domain 1"/>
    <property type="match status" value="1"/>
</dbReference>
<keyword evidence="3 6" id="KW-0489">Methyltransferase</keyword>
<evidence type="ECO:0000256" key="2">
    <source>
        <dbReference type="ARBA" id="ARBA00022552"/>
    </source>
</evidence>
<dbReference type="PANTHER" id="PTHR46111:SF1">
    <property type="entry name" value="RIBOSOMAL RNA SMALL SUBUNIT METHYLTRANSFERASE I"/>
    <property type="match status" value="1"/>
</dbReference>
<reference evidence="8 9" key="1">
    <citation type="journal article" date="2016" name="Nat. Commun.">
        <title>Thousands of microbial genomes shed light on interconnected biogeochemical processes in an aquifer system.</title>
        <authorList>
            <person name="Anantharaman K."/>
            <person name="Brown C.T."/>
            <person name="Hug L.A."/>
            <person name="Sharon I."/>
            <person name="Castelle C.J."/>
            <person name="Probst A.J."/>
            <person name="Thomas B.C."/>
            <person name="Singh A."/>
            <person name="Wilkins M.J."/>
            <person name="Karaoz U."/>
            <person name="Brodie E.L."/>
            <person name="Williams K.H."/>
            <person name="Hubbard S.S."/>
            <person name="Banfield J.F."/>
        </authorList>
    </citation>
    <scope>NUCLEOTIDE SEQUENCE [LARGE SCALE GENOMIC DNA]</scope>
</reference>
<evidence type="ECO:0000256" key="6">
    <source>
        <dbReference type="HAMAP-Rule" id="MF_01877"/>
    </source>
</evidence>
<dbReference type="EC" id="2.1.1.198" evidence="6"/>
<dbReference type="InterPro" id="IPR014776">
    <property type="entry name" value="4pyrrole_Mease_sub2"/>
</dbReference>
<evidence type="ECO:0000313" key="8">
    <source>
        <dbReference type="EMBL" id="OGK04689.1"/>
    </source>
</evidence>
<evidence type="ECO:0000256" key="5">
    <source>
        <dbReference type="ARBA" id="ARBA00022691"/>
    </source>
</evidence>
<dbReference type="SUPFAM" id="SSF53790">
    <property type="entry name" value="Tetrapyrrole methylase"/>
    <property type="match status" value="1"/>
</dbReference>
<evidence type="ECO:0000259" key="7">
    <source>
        <dbReference type="Pfam" id="PF00590"/>
    </source>
</evidence>
<dbReference type="EMBL" id="MFYX01000067">
    <property type="protein sequence ID" value="OGK04689.1"/>
    <property type="molecule type" value="Genomic_DNA"/>
</dbReference>
<dbReference type="GO" id="GO:0005737">
    <property type="term" value="C:cytoplasm"/>
    <property type="evidence" value="ECO:0007669"/>
    <property type="project" value="UniProtKB-SubCell"/>
</dbReference>
<dbReference type="PANTHER" id="PTHR46111">
    <property type="entry name" value="RIBOSOMAL RNA SMALL SUBUNIT METHYLTRANSFERASE I"/>
    <property type="match status" value="1"/>
</dbReference>
<feature type="domain" description="Tetrapyrrole methylase" evidence="7">
    <location>
        <begin position="2"/>
        <end position="197"/>
    </location>
</feature>
<dbReference type="Pfam" id="PF00590">
    <property type="entry name" value="TP_methylase"/>
    <property type="match status" value="1"/>
</dbReference>
<dbReference type="InterPro" id="IPR035996">
    <property type="entry name" value="4pyrrol_Methylase_sf"/>
</dbReference>
<keyword evidence="2 6" id="KW-0698">rRNA processing</keyword>
<comment type="function">
    <text evidence="6">Catalyzes the 2'-O-methylation of the ribose of cytidine 1402 (C1402) in 16S rRNA.</text>
</comment>
<dbReference type="InterPro" id="IPR014777">
    <property type="entry name" value="4pyrrole_Mease_sub1"/>
</dbReference>
<organism evidence="8 9">
    <name type="scientific">Candidatus Raymondbacteria bacterium RIFOXYD12_FULL_49_13</name>
    <dbReference type="NCBI Taxonomy" id="1817890"/>
    <lineage>
        <taxon>Bacteria</taxon>
        <taxon>Raymondiibacteriota</taxon>
    </lineage>
</organism>
<name>A0A1F7FDC5_UNCRA</name>
<evidence type="ECO:0000313" key="9">
    <source>
        <dbReference type="Proteomes" id="UP000179243"/>
    </source>
</evidence>
<dbReference type="InterPro" id="IPR008189">
    <property type="entry name" value="rRNA_ssu_MeTfrase_I"/>
</dbReference>
<protein>
    <recommendedName>
        <fullName evidence="6">Ribosomal RNA small subunit methyltransferase I</fullName>
        <ecNumber evidence="6">2.1.1.198</ecNumber>
    </recommendedName>
    <alternativeName>
        <fullName evidence="6">16S rRNA 2'-O-ribose C1402 methyltransferase</fullName>
    </alternativeName>
    <alternativeName>
        <fullName evidence="6">rRNA (cytidine-2'-O-)-methyltransferase RsmI</fullName>
    </alternativeName>
</protein>
<comment type="caution">
    <text evidence="8">The sequence shown here is derived from an EMBL/GenBank/DDBJ whole genome shotgun (WGS) entry which is preliminary data.</text>
</comment>
<dbReference type="InterPro" id="IPR000878">
    <property type="entry name" value="4pyrrol_Mease"/>
</dbReference>
<evidence type="ECO:0000256" key="3">
    <source>
        <dbReference type="ARBA" id="ARBA00022603"/>
    </source>
</evidence>
<sequence length="226" mass="24853">MVSTPIGNLGDLSLRAIEVLKSVHVIAAEDTRHSGILLAHFNIATRMVSYHDHNKLQRTPELIAELQQGRSVAVISDAGTPGIADPAFHLVREAIRNTIDVVPVPGASALLAALVASGFPTDRFVFENFLPAKEGARKKKLEALKTEERTVVFYESPHRLLKTLAAIQEVFGDIPLVVGREITKKFERFYRGKTSDIASIFEKEGVRGEIVVLFNLKYAGSNEPAR</sequence>
<dbReference type="NCBIfam" id="TIGR00096">
    <property type="entry name" value="16S rRNA (cytidine(1402)-2'-O)-methyltransferase"/>
    <property type="match status" value="1"/>
</dbReference>
<dbReference type="CDD" id="cd11648">
    <property type="entry name" value="RsmI"/>
    <property type="match status" value="1"/>
</dbReference>
<dbReference type="PIRSF" id="PIRSF005917">
    <property type="entry name" value="MTase_YraL"/>
    <property type="match status" value="1"/>
</dbReference>
<keyword evidence="4 6" id="KW-0808">Transferase</keyword>
<dbReference type="Gene3D" id="3.30.950.10">
    <property type="entry name" value="Methyltransferase, Cobalt-precorrin-4 Transmethylase, Domain 2"/>
    <property type="match status" value="1"/>
</dbReference>
<comment type="subcellular location">
    <subcellularLocation>
        <location evidence="6">Cytoplasm</location>
    </subcellularLocation>
</comment>
<evidence type="ECO:0000256" key="1">
    <source>
        <dbReference type="ARBA" id="ARBA00022490"/>
    </source>
</evidence>
<dbReference type="Proteomes" id="UP000179243">
    <property type="component" value="Unassembled WGS sequence"/>
</dbReference>
<accession>A0A1F7FDC5</accession>
<dbReference type="AlphaFoldDB" id="A0A1F7FDC5"/>
<comment type="catalytic activity">
    <reaction evidence="6">
        <text>cytidine(1402) in 16S rRNA + S-adenosyl-L-methionine = 2'-O-methylcytidine(1402) in 16S rRNA + S-adenosyl-L-homocysteine + H(+)</text>
        <dbReference type="Rhea" id="RHEA:42924"/>
        <dbReference type="Rhea" id="RHEA-COMP:10285"/>
        <dbReference type="Rhea" id="RHEA-COMP:10286"/>
        <dbReference type="ChEBI" id="CHEBI:15378"/>
        <dbReference type="ChEBI" id="CHEBI:57856"/>
        <dbReference type="ChEBI" id="CHEBI:59789"/>
        <dbReference type="ChEBI" id="CHEBI:74495"/>
        <dbReference type="ChEBI" id="CHEBI:82748"/>
        <dbReference type="EC" id="2.1.1.198"/>
    </reaction>
</comment>
<gene>
    <name evidence="6" type="primary">rsmI</name>
    <name evidence="8" type="ORF">A2519_21070</name>
</gene>
<keyword evidence="1 6" id="KW-0963">Cytoplasm</keyword>